<comment type="caution">
    <text evidence="2">The sequence shown here is derived from an EMBL/GenBank/DDBJ whole genome shotgun (WGS) entry which is preliminary data.</text>
</comment>
<gene>
    <name evidence="2" type="ORF">EVAR_27089_1</name>
</gene>
<accession>A0A4C1VKH4</accession>
<proteinExistence type="predicted"/>
<dbReference type="Proteomes" id="UP000299102">
    <property type="component" value="Unassembled WGS sequence"/>
</dbReference>
<feature type="compositionally biased region" description="Basic and acidic residues" evidence="1">
    <location>
        <begin position="137"/>
        <end position="147"/>
    </location>
</feature>
<evidence type="ECO:0000256" key="1">
    <source>
        <dbReference type="SAM" id="MobiDB-lite"/>
    </source>
</evidence>
<feature type="compositionally biased region" description="Low complexity" evidence="1">
    <location>
        <begin position="109"/>
        <end position="128"/>
    </location>
</feature>
<dbReference type="EMBL" id="BGZK01000360">
    <property type="protein sequence ID" value="GBP39129.1"/>
    <property type="molecule type" value="Genomic_DNA"/>
</dbReference>
<keyword evidence="3" id="KW-1185">Reference proteome</keyword>
<evidence type="ECO:0000313" key="2">
    <source>
        <dbReference type="EMBL" id="GBP39129.1"/>
    </source>
</evidence>
<protein>
    <submittedName>
        <fullName evidence="2">Uncharacterized protein</fullName>
    </submittedName>
</protein>
<name>A0A4C1VKH4_EUMVA</name>
<organism evidence="2 3">
    <name type="scientific">Eumeta variegata</name>
    <name type="common">Bagworm moth</name>
    <name type="synonym">Eumeta japonica</name>
    <dbReference type="NCBI Taxonomy" id="151549"/>
    <lineage>
        <taxon>Eukaryota</taxon>
        <taxon>Metazoa</taxon>
        <taxon>Ecdysozoa</taxon>
        <taxon>Arthropoda</taxon>
        <taxon>Hexapoda</taxon>
        <taxon>Insecta</taxon>
        <taxon>Pterygota</taxon>
        <taxon>Neoptera</taxon>
        <taxon>Endopterygota</taxon>
        <taxon>Lepidoptera</taxon>
        <taxon>Glossata</taxon>
        <taxon>Ditrysia</taxon>
        <taxon>Tineoidea</taxon>
        <taxon>Psychidae</taxon>
        <taxon>Oiketicinae</taxon>
        <taxon>Eumeta</taxon>
    </lineage>
</organism>
<feature type="region of interest" description="Disordered" evidence="1">
    <location>
        <begin position="103"/>
        <end position="147"/>
    </location>
</feature>
<dbReference type="AlphaFoldDB" id="A0A4C1VKH4"/>
<sequence length="147" mass="16004">MCPARPGRHSFRLVYGRRLASFALYCGGFEAAPTAVVKGSYVFGTRITFDITPAAVGRRERGGGPARAAIMRRVTPAVATHRFHELIEKLLFISRPRRVFRLSRRRRAGSPAGPARPRALAPAGAARAAGGGPTKRVRNEKAITKRN</sequence>
<reference evidence="2 3" key="1">
    <citation type="journal article" date="2019" name="Commun. Biol.">
        <title>The bagworm genome reveals a unique fibroin gene that provides high tensile strength.</title>
        <authorList>
            <person name="Kono N."/>
            <person name="Nakamura H."/>
            <person name="Ohtoshi R."/>
            <person name="Tomita M."/>
            <person name="Numata K."/>
            <person name="Arakawa K."/>
        </authorList>
    </citation>
    <scope>NUCLEOTIDE SEQUENCE [LARGE SCALE GENOMIC DNA]</scope>
</reference>
<evidence type="ECO:0000313" key="3">
    <source>
        <dbReference type="Proteomes" id="UP000299102"/>
    </source>
</evidence>